<comment type="caution">
    <text evidence="1">The sequence shown here is derived from an EMBL/GenBank/DDBJ whole genome shotgun (WGS) entry which is preliminary data.</text>
</comment>
<evidence type="ECO:0000313" key="1">
    <source>
        <dbReference type="EMBL" id="TDR57248.1"/>
    </source>
</evidence>
<dbReference type="AlphaFoldDB" id="A0A4R6ZWY0"/>
<proteinExistence type="predicted"/>
<accession>A0A4R6ZWY0</accession>
<evidence type="ECO:0000313" key="2">
    <source>
        <dbReference type="Proteomes" id="UP000295212"/>
    </source>
</evidence>
<dbReference type="PIRSF" id="PIRSF028162">
    <property type="entry name" value="BcbE_prd"/>
    <property type="match status" value="1"/>
</dbReference>
<dbReference type="Proteomes" id="UP000295212">
    <property type="component" value="Unassembled WGS sequence"/>
</dbReference>
<name>A0A4R6ZWY0_9GAMM</name>
<dbReference type="InterPro" id="IPR029044">
    <property type="entry name" value="Nucleotide-diphossugar_trans"/>
</dbReference>
<organism evidence="1 2">
    <name type="scientific">Halomonas ventosae</name>
    <dbReference type="NCBI Taxonomy" id="229007"/>
    <lineage>
        <taxon>Bacteria</taxon>
        <taxon>Pseudomonadati</taxon>
        <taxon>Pseudomonadota</taxon>
        <taxon>Gammaproteobacteria</taxon>
        <taxon>Oceanospirillales</taxon>
        <taxon>Halomonadaceae</taxon>
        <taxon>Halomonas</taxon>
    </lineage>
</organism>
<evidence type="ECO:0008006" key="3">
    <source>
        <dbReference type="Google" id="ProtNLM"/>
    </source>
</evidence>
<gene>
    <name evidence="1" type="ORF">DFP85_10163</name>
</gene>
<protein>
    <recommendedName>
        <fullName evidence="3">dTDP-glucose pyrophosphorylase</fullName>
    </recommendedName>
</protein>
<reference evidence="1 2" key="1">
    <citation type="submission" date="2019-03" db="EMBL/GenBank/DDBJ databases">
        <title>Genomic Encyclopedia of Type Strains, Phase III (KMG-III): the genomes of soil and plant-associated and newly described type strains.</title>
        <authorList>
            <person name="Whitman W."/>
        </authorList>
    </citation>
    <scope>NUCLEOTIDE SEQUENCE [LARGE SCALE GENOMIC DNA]</scope>
    <source>
        <strain evidence="1 2">CECT 5797</strain>
    </source>
</reference>
<dbReference type="CDD" id="cd04183">
    <property type="entry name" value="GT2_BcE_like"/>
    <property type="match status" value="1"/>
</dbReference>
<dbReference type="InterPro" id="IPR016873">
    <property type="entry name" value="Caps_polysacc_synth_BcbE_prd"/>
</dbReference>
<dbReference type="OrthoDB" id="9788272at2"/>
<dbReference type="Gene3D" id="3.90.550.10">
    <property type="entry name" value="Spore Coat Polysaccharide Biosynthesis Protein SpsA, Chain A"/>
    <property type="match status" value="1"/>
</dbReference>
<dbReference type="EMBL" id="SNZJ01000001">
    <property type="protein sequence ID" value="TDR57248.1"/>
    <property type="molecule type" value="Genomic_DNA"/>
</dbReference>
<dbReference type="SUPFAM" id="SSF53448">
    <property type="entry name" value="Nucleotide-diphospho-sugar transferases"/>
    <property type="match status" value="1"/>
</dbReference>
<sequence length="242" mass="27805">MIVIPMAGLSSRFFEAGYEKPKYMLEAHGKTLFDYAVSSFSRYFDTEIFIFIVRGDFEATKFVDEHAKLLNIKKYQIVVLDYDTRGQADTVYLALKKLGYVSGAVTIFNIDTYRPGFKHPDFLESCDGYLEVFKGDGEHWSFAKPINTEESNLIEKTAEKKRISDLCSTGLYYFSNISDFMSAFHEAASQPKEEWPKGELYIAPMYNTLIDKGKKIKYSLVTREDVVFFGTPDEYSCFMDIS</sequence>